<dbReference type="GeneID" id="66319607"/>
<evidence type="ECO:0000313" key="12">
    <source>
        <dbReference type="Proteomes" id="UP000006160"/>
    </source>
</evidence>
<name>A0A9P2G724_CLOBO</name>
<proteinExistence type="inferred from homology"/>
<dbReference type="PANTHER" id="PTHR34476:SF1">
    <property type="entry name" value="DNA-DIRECTED RNA POLYMERASE SUBUNIT OMEGA"/>
    <property type="match status" value="1"/>
</dbReference>
<dbReference type="Gene3D" id="3.90.940.10">
    <property type="match status" value="1"/>
</dbReference>
<dbReference type="AlphaFoldDB" id="A0A9P2G724"/>
<comment type="catalytic activity">
    <reaction evidence="9 10">
        <text>RNA(n) + a ribonucleoside 5'-triphosphate = RNA(n+1) + diphosphate</text>
        <dbReference type="Rhea" id="RHEA:21248"/>
        <dbReference type="Rhea" id="RHEA-COMP:14527"/>
        <dbReference type="Rhea" id="RHEA-COMP:17342"/>
        <dbReference type="ChEBI" id="CHEBI:33019"/>
        <dbReference type="ChEBI" id="CHEBI:61557"/>
        <dbReference type="ChEBI" id="CHEBI:140395"/>
        <dbReference type="EC" id="2.7.7.6"/>
    </reaction>
</comment>
<evidence type="ECO:0000256" key="5">
    <source>
        <dbReference type="ARBA" id="ARBA00022679"/>
    </source>
</evidence>
<keyword evidence="6 10" id="KW-0548">Nucleotidyltransferase</keyword>
<dbReference type="GO" id="GO:0003677">
    <property type="term" value="F:DNA binding"/>
    <property type="evidence" value="ECO:0007669"/>
    <property type="project" value="UniProtKB-UniRule"/>
</dbReference>
<dbReference type="SUPFAM" id="SSF63562">
    <property type="entry name" value="RPB6/omega subunit-like"/>
    <property type="match status" value="1"/>
</dbReference>
<evidence type="ECO:0000313" key="11">
    <source>
        <dbReference type="EMBL" id="EES91160.1"/>
    </source>
</evidence>
<dbReference type="NCBIfam" id="TIGR00690">
    <property type="entry name" value="rpoZ"/>
    <property type="match status" value="1"/>
</dbReference>
<evidence type="ECO:0000256" key="8">
    <source>
        <dbReference type="ARBA" id="ARBA00029924"/>
    </source>
</evidence>
<comment type="similarity">
    <text evidence="1 10">Belongs to the RNA polymerase subunit omega family.</text>
</comment>
<keyword evidence="7 10" id="KW-0804">Transcription</keyword>
<dbReference type="GO" id="GO:0000428">
    <property type="term" value="C:DNA-directed RNA polymerase complex"/>
    <property type="evidence" value="ECO:0007669"/>
    <property type="project" value="UniProtKB-KW"/>
</dbReference>
<dbReference type="EMBL" id="ACSJ01000007">
    <property type="protein sequence ID" value="EES91160.1"/>
    <property type="molecule type" value="Genomic_DNA"/>
</dbReference>
<dbReference type="GO" id="GO:0003899">
    <property type="term" value="F:DNA-directed RNA polymerase activity"/>
    <property type="evidence" value="ECO:0007669"/>
    <property type="project" value="UniProtKB-UniRule"/>
</dbReference>
<dbReference type="InterPro" id="IPR036161">
    <property type="entry name" value="RPB6/omega-like_sf"/>
</dbReference>
<dbReference type="SMART" id="SM01409">
    <property type="entry name" value="RNA_pol_Rpb6"/>
    <property type="match status" value="1"/>
</dbReference>
<evidence type="ECO:0000256" key="2">
    <source>
        <dbReference type="ARBA" id="ARBA00012418"/>
    </source>
</evidence>
<comment type="caution">
    <text evidence="11">The sequence shown here is derived from an EMBL/GenBank/DDBJ whole genome shotgun (WGS) entry which is preliminary data.</text>
</comment>
<dbReference type="Proteomes" id="UP000006160">
    <property type="component" value="Unassembled WGS sequence"/>
</dbReference>
<keyword evidence="5 10" id="KW-0808">Transferase</keyword>
<evidence type="ECO:0000256" key="9">
    <source>
        <dbReference type="ARBA" id="ARBA00048552"/>
    </source>
</evidence>
<comment type="subunit">
    <text evidence="10">The RNAP catalytic core consists of 2 alpha, 1 beta, 1 beta' and 1 omega subunit. When a sigma factor is associated with the core the holoenzyme is formed, which can initiate transcription.</text>
</comment>
<dbReference type="InterPro" id="IPR003716">
    <property type="entry name" value="DNA-dir_RNA_pol_omega"/>
</dbReference>
<reference evidence="11 12" key="1">
    <citation type="submission" date="2009-10" db="EMBL/GenBank/DDBJ databases">
        <authorList>
            <person name="Shrivastava S."/>
            <person name="Brinkac L.B."/>
            <person name="Brown J.L."/>
            <person name="Bruce D.B."/>
            <person name="Detter C."/>
            <person name="Green L.D."/>
            <person name="Munk C.A."/>
            <person name="Rogers Y.C."/>
            <person name="Tapia R."/>
            <person name="Saunders E.S."/>
            <person name="Sims D.R."/>
            <person name="Smith L.A."/>
            <person name="Smith T.J."/>
            <person name="Sutton G."/>
            <person name="Brettin T."/>
        </authorList>
    </citation>
    <scope>NUCLEOTIDE SEQUENCE [LARGE SCALE GENOMIC DNA]</scope>
    <source>
        <strain evidence="12">D str. 1873</strain>
    </source>
</reference>
<dbReference type="EC" id="2.7.7.6" evidence="2 10"/>
<evidence type="ECO:0000256" key="10">
    <source>
        <dbReference type="HAMAP-Rule" id="MF_00366"/>
    </source>
</evidence>
<comment type="function">
    <text evidence="10">Promotes RNA polymerase assembly. Latches the N- and C-terminal regions of the beta' subunit thereby facilitating its interaction with the beta and alpha subunits.</text>
</comment>
<evidence type="ECO:0000256" key="6">
    <source>
        <dbReference type="ARBA" id="ARBA00022695"/>
    </source>
</evidence>
<dbReference type="RefSeq" id="WP_003375721.1">
    <property type="nucleotide sequence ID" value="NZ_ACSJ01000007.1"/>
</dbReference>
<dbReference type="Pfam" id="PF01192">
    <property type="entry name" value="RNA_pol_Rpb6"/>
    <property type="match status" value="1"/>
</dbReference>
<organism evidence="11 12">
    <name type="scientific">Clostridium botulinum D str. 1873</name>
    <dbReference type="NCBI Taxonomy" id="592027"/>
    <lineage>
        <taxon>Bacteria</taxon>
        <taxon>Bacillati</taxon>
        <taxon>Bacillota</taxon>
        <taxon>Clostridia</taxon>
        <taxon>Eubacteriales</taxon>
        <taxon>Clostridiaceae</taxon>
        <taxon>Clostridium</taxon>
    </lineage>
</organism>
<dbReference type="GO" id="GO:0006351">
    <property type="term" value="P:DNA-templated transcription"/>
    <property type="evidence" value="ECO:0007669"/>
    <property type="project" value="UniProtKB-UniRule"/>
</dbReference>
<evidence type="ECO:0000256" key="1">
    <source>
        <dbReference type="ARBA" id="ARBA00006711"/>
    </source>
</evidence>
<accession>A0A9P2G724</accession>
<dbReference type="HAMAP" id="MF_00366">
    <property type="entry name" value="RNApol_bact_RpoZ"/>
    <property type="match status" value="1"/>
</dbReference>
<evidence type="ECO:0000256" key="7">
    <source>
        <dbReference type="ARBA" id="ARBA00023163"/>
    </source>
</evidence>
<sequence>MNNYMINPSIVDLLTKVDNRYSLVTVTSKRARQIIDGDEVLVNVEDAYKPLTTAIHEVNAGEVSYESLMKGIK</sequence>
<gene>
    <name evidence="10 11" type="primary">rpoZ</name>
    <name evidence="11" type="ORF">CLG_B0885</name>
</gene>
<dbReference type="InterPro" id="IPR006110">
    <property type="entry name" value="Pol_omega/Rpo6/RPB6"/>
</dbReference>
<dbReference type="PANTHER" id="PTHR34476">
    <property type="entry name" value="DNA-DIRECTED RNA POLYMERASE SUBUNIT OMEGA"/>
    <property type="match status" value="1"/>
</dbReference>
<keyword evidence="4 10" id="KW-0240">DNA-directed RNA polymerase</keyword>
<evidence type="ECO:0000256" key="4">
    <source>
        <dbReference type="ARBA" id="ARBA00022478"/>
    </source>
</evidence>
<protein>
    <recommendedName>
        <fullName evidence="3 10">DNA-directed RNA polymerase subunit omega</fullName>
        <shortName evidence="10">RNAP omega subunit</shortName>
        <ecNumber evidence="2 10">2.7.7.6</ecNumber>
    </recommendedName>
    <alternativeName>
        <fullName evidence="10">RNA polymerase omega subunit</fullName>
    </alternativeName>
    <alternativeName>
        <fullName evidence="8 10">Transcriptase subunit omega</fullName>
    </alternativeName>
</protein>
<evidence type="ECO:0000256" key="3">
    <source>
        <dbReference type="ARBA" id="ARBA00013725"/>
    </source>
</evidence>